<dbReference type="EMBL" id="KZ826345">
    <property type="protein sequence ID" value="PYI07042.1"/>
    <property type="molecule type" value="Genomic_DNA"/>
</dbReference>
<keyword evidence="3" id="KW-1185">Reference proteome</keyword>
<evidence type="ECO:0000313" key="3">
    <source>
        <dbReference type="Proteomes" id="UP000248423"/>
    </source>
</evidence>
<organism evidence="2 3">
    <name type="scientific">Aspergillus sclerotiicarbonarius (strain CBS 121057 / IBT 28362)</name>
    <dbReference type="NCBI Taxonomy" id="1448318"/>
    <lineage>
        <taxon>Eukaryota</taxon>
        <taxon>Fungi</taxon>
        <taxon>Dikarya</taxon>
        <taxon>Ascomycota</taxon>
        <taxon>Pezizomycotina</taxon>
        <taxon>Eurotiomycetes</taxon>
        <taxon>Eurotiomycetidae</taxon>
        <taxon>Eurotiales</taxon>
        <taxon>Aspergillaceae</taxon>
        <taxon>Aspergillus</taxon>
        <taxon>Aspergillus subgen. Circumdati</taxon>
    </lineage>
</organism>
<reference evidence="2 3" key="1">
    <citation type="submission" date="2018-02" db="EMBL/GenBank/DDBJ databases">
        <title>The genomes of Aspergillus section Nigri reveals drivers in fungal speciation.</title>
        <authorList>
            <consortium name="DOE Joint Genome Institute"/>
            <person name="Vesth T.C."/>
            <person name="Nybo J."/>
            <person name="Theobald S."/>
            <person name="Brandl J."/>
            <person name="Frisvad J.C."/>
            <person name="Nielsen K.F."/>
            <person name="Lyhne E.K."/>
            <person name="Kogle M.E."/>
            <person name="Kuo A."/>
            <person name="Riley R."/>
            <person name="Clum A."/>
            <person name="Nolan M."/>
            <person name="Lipzen A."/>
            <person name="Salamov A."/>
            <person name="Henrissat B."/>
            <person name="Wiebenga A."/>
            <person name="De vries R.P."/>
            <person name="Grigoriev I.V."/>
            <person name="Mortensen U.H."/>
            <person name="Andersen M.R."/>
            <person name="Baker S.E."/>
        </authorList>
    </citation>
    <scope>NUCLEOTIDE SEQUENCE [LARGE SCALE GENOMIC DNA]</scope>
    <source>
        <strain evidence="2 3">CBS 121057</strain>
    </source>
</reference>
<feature type="region of interest" description="Disordered" evidence="1">
    <location>
        <begin position="1"/>
        <end position="92"/>
    </location>
</feature>
<feature type="region of interest" description="Disordered" evidence="1">
    <location>
        <begin position="141"/>
        <end position="163"/>
    </location>
</feature>
<evidence type="ECO:0000313" key="2">
    <source>
        <dbReference type="EMBL" id="PYI07042.1"/>
    </source>
</evidence>
<dbReference type="AlphaFoldDB" id="A0A319EA76"/>
<feature type="compositionally biased region" description="Polar residues" evidence="1">
    <location>
        <begin position="28"/>
        <end position="39"/>
    </location>
</feature>
<gene>
    <name evidence="2" type="ORF">BO78DRAFT_396783</name>
</gene>
<sequence>MSSHRHSPQKPHDRSAGCNEFHGRPSRKSQAQTFPSSSVVRPWHRLNSPPPTNDPTLYGEAPLSPPPDTPRPFHVVAAAPAQTDPEPPSSEMFDDFWADDLFQFGWLPEDKPTSDEDEAYYLSPAASKTFSPIKASKAPVKRKASCFPPPSPTPKRVAKRRKVQTMVAVKVRRPLNFNPDEYEPLRVEEDGSGGGDLDSLDGSTVERLWGKEGGYCM</sequence>
<dbReference type="VEuPathDB" id="FungiDB:BO78DRAFT_396783"/>
<dbReference type="OrthoDB" id="10499854at2759"/>
<feature type="region of interest" description="Disordered" evidence="1">
    <location>
        <begin position="178"/>
        <end position="203"/>
    </location>
</feature>
<accession>A0A319EA76</accession>
<protein>
    <submittedName>
        <fullName evidence="2">Uncharacterized protein</fullName>
    </submittedName>
</protein>
<proteinExistence type="predicted"/>
<dbReference type="Proteomes" id="UP000248423">
    <property type="component" value="Unassembled WGS sequence"/>
</dbReference>
<name>A0A319EA76_ASPSB</name>
<evidence type="ECO:0000256" key="1">
    <source>
        <dbReference type="SAM" id="MobiDB-lite"/>
    </source>
</evidence>